<dbReference type="Proteomes" id="UP000050969">
    <property type="component" value="Unassembled WGS sequence"/>
</dbReference>
<dbReference type="InterPro" id="IPR006944">
    <property type="entry name" value="Phage/GTA_portal"/>
</dbReference>
<protein>
    <submittedName>
        <fullName evidence="1">Phage portal protein, HK97 family</fullName>
    </submittedName>
</protein>
<name>A0A0R2MUV3_9LACO</name>
<dbReference type="EMBL" id="JQCE01000016">
    <property type="protein sequence ID" value="KRO17407.1"/>
    <property type="molecule type" value="Genomic_DNA"/>
</dbReference>
<evidence type="ECO:0000313" key="2">
    <source>
        <dbReference type="Proteomes" id="UP000050969"/>
    </source>
</evidence>
<dbReference type="NCBIfam" id="TIGR01537">
    <property type="entry name" value="portal_HK97"/>
    <property type="match status" value="1"/>
</dbReference>
<sequence length="389" mass="43821">MGFLDIFKRRQDASTVFDFDLYEDTANGAYIKEIALETVINFVARSIAQSDFRVYKGDRVIQDNLSYKLNVRPNANQSSTTFWRDLIYRLIRNNEVLVIESDTHDLLIADTWTANSVALYPTTFSNVVVSGHDGIGYPFYRTFSMDDVWYLTYTNEKLTKYINELGSELGNLYERMLEVQMRNGQIRGTVSMAATTGTDDNRMANLQAFISKVYESFKTNSVAIVPQTAGFDYSELTNTEGVQKQTTNDLKSTQDQMIDTVAALIGVPPALIHGQNEKLDSNIRSYLDFALNPLIKMIQDELNAKLFTPNEFSNGQRVEIVGLNKKDIYSAAESIDKLISAGVANPNEVRKDFGMEPRSGGDDYVLTKNYLKGGDMDETTSQGNNRIEQ</sequence>
<comment type="caution">
    <text evidence="1">The sequence shown here is derived from an EMBL/GenBank/DDBJ whole genome shotgun (WGS) entry which is preliminary data.</text>
</comment>
<dbReference type="AlphaFoldDB" id="A0A0R2MUV3"/>
<gene>
    <name evidence="1" type="ORF">IV56_GL000322</name>
</gene>
<reference evidence="1 2" key="1">
    <citation type="journal article" date="2015" name="Genome Announc.">
        <title>Expanding the biotechnology potential of lactobacilli through comparative genomics of 213 strains and associated genera.</title>
        <authorList>
            <person name="Sun Z."/>
            <person name="Harris H.M."/>
            <person name="McCann A."/>
            <person name="Guo C."/>
            <person name="Argimon S."/>
            <person name="Zhang W."/>
            <person name="Yang X."/>
            <person name="Jeffery I.B."/>
            <person name="Cooney J.C."/>
            <person name="Kagawa T.F."/>
            <person name="Liu W."/>
            <person name="Song Y."/>
            <person name="Salvetti E."/>
            <person name="Wrobel A."/>
            <person name="Rasinkangas P."/>
            <person name="Parkhill J."/>
            <person name="Rea M.C."/>
            <person name="O'Sullivan O."/>
            <person name="Ritari J."/>
            <person name="Douillard F.P."/>
            <person name="Paul Ross R."/>
            <person name="Yang R."/>
            <person name="Briner A.E."/>
            <person name="Felis G.E."/>
            <person name="de Vos W.M."/>
            <person name="Barrangou R."/>
            <person name="Klaenhammer T.R."/>
            <person name="Caufield P.W."/>
            <person name="Cui Y."/>
            <person name="Zhang H."/>
            <person name="O'Toole P.W."/>
        </authorList>
    </citation>
    <scope>NUCLEOTIDE SEQUENCE [LARGE SCALE GENOMIC DNA]</scope>
    <source>
        <strain evidence="1 2">DSM 24301</strain>
    </source>
</reference>
<dbReference type="InterPro" id="IPR006427">
    <property type="entry name" value="Portal_HK97"/>
</dbReference>
<dbReference type="PATRIC" id="fig|1293598.4.peg.344"/>
<dbReference type="RefSeq" id="WP_056992670.1">
    <property type="nucleotide sequence ID" value="NZ_JQCE01000016.1"/>
</dbReference>
<organism evidence="1 2">
    <name type="scientific">Lacticaseibacillus saniviri JCM 17471 = DSM 24301</name>
    <dbReference type="NCBI Taxonomy" id="1293598"/>
    <lineage>
        <taxon>Bacteria</taxon>
        <taxon>Bacillati</taxon>
        <taxon>Bacillota</taxon>
        <taxon>Bacilli</taxon>
        <taxon>Lactobacillales</taxon>
        <taxon>Lactobacillaceae</taxon>
        <taxon>Lacticaseibacillus</taxon>
    </lineage>
</organism>
<proteinExistence type="predicted"/>
<accession>A0A0R2MUV3</accession>
<dbReference type="Pfam" id="PF04860">
    <property type="entry name" value="Phage_portal"/>
    <property type="match status" value="1"/>
</dbReference>
<dbReference type="STRING" id="1293598.IV56_GL000322"/>
<keyword evidence="2" id="KW-1185">Reference proteome</keyword>
<evidence type="ECO:0000313" key="1">
    <source>
        <dbReference type="EMBL" id="KRO17407.1"/>
    </source>
</evidence>